<dbReference type="Proteomes" id="UP000006346">
    <property type="component" value="Chromosome"/>
</dbReference>
<feature type="chain" id="PRO_5039638730" evidence="3">
    <location>
        <begin position="23"/>
        <end position="372"/>
    </location>
</feature>
<keyword evidence="6" id="KW-1185">Reference proteome</keyword>
<proteinExistence type="inferred from homology"/>
<evidence type="ECO:0000256" key="2">
    <source>
        <dbReference type="ARBA" id="ARBA00022729"/>
    </source>
</evidence>
<dbReference type="HOGENOM" id="CLU_743419_0_0_9"/>
<evidence type="ECO:0000313" key="5">
    <source>
        <dbReference type="EMBL" id="AET69238.1"/>
    </source>
</evidence>
<organism evidence="5 6">
    <name type="scientific">Desulfosporosinus orientis (strain ATCC 19365 / DSM 765 / NCIMB 8382 / VKM B-1628 / Singapore I)</name>
    <name type="common">Desulfotomaculum orientis</name>
    <dbReference type="NCBI Taxonomy" id="768706"/>
    <lineage>
        <taxon>Bacteria</taxon>
        <taxon>Bacillati</taxon>
        <taxon>Bacillota</taxon>
        <taxon>Clostridia</taxon>
        <taxon>Eubacteriales</taxon>
        <taxon>Desulfitobacteriaceae</taxon>
        <taxon>Desulfosporosinus</taxon>
    </lineage>
</organism>
<dbReference type="AlphaFoldDB" id="G7W6V6"/>
<feature type="domain" description="Leucine-binding protein" evidence="4">
    <location>
        <begin position="49"/>
        <end position="356"/>
    </location>
</feature>
<dbReference type="Pfam" id="PF13458">
    <property type="entry name" value="Peripla_BP_6"/>
    <property type="match status" value="1"/>
</dbReference>
<evidence type="ECO:0000259" key="4">
    <source>
        <dbReference type="Pfam" id="PF13458"/>
    </source>
</evidence>
<evidence type="ECO:0000313" key="6">
    <source>
        <dbReference type="Proteomes" id="UP000006346"/>
    </source>
</evidence>
<dbReference type="STRING" id="768706.Desor_3776"/>
<gene>
    <name evidence="5" type="ordered locus">Desor_3776</name>
</gene>
<feature type="signal peptide" evidence="3">
    <location>
        <begin position="1"/>
        <end position="22"/>
    </location>
</feature>
<evidence type="ECO:0000256" key="1">
    <source>
        <dbReference type="ARBA" id="ARBA00010062"/>
    </source>
</evidence>
<comment type="similarity">
    <text evidence="1">Belongs to the leucine-binding protein family.</text>
</comment>
<dbReference type="eggNOG" id="COG0683">
    <property type="taxonomic scope" value="Bacteria"/>
</dbReference>
<dbReference type="InterPro" id="IPR028081">
    <property type="entry name" value="Leu-bd"/>
</dbReference>
<dbReference type="InterPro" id="IPR028082">
    <property type="entry name" value="Peripla_BP_I"/>
</dbReference>
<dbReference type="EMBL" id="CP003108">
    <property type="protein sequence ID" value="AET69238.1"/>
    <property type="molecule type" value="Genomic_DNA"/>
</dbReference>
<dbReference type="InterPro" id="IPR051010">
    <property type="entry name" value="BCAA_transport"/>
</dbReference>
<name>G7W6V6_DESOD</name>
<dbReference type="PANTHER" id="PTHR30483:SF6">
    <property type="entry name" value="PERIPLASMIC BINDING PROTEIN OF ABC TRANSPORTER FOR NATURAL AMINO ACIDS"/>
    <property type="match status" value="1"/>
</dbReference>
<reference evidence="6" key="1">
    <citation type="submission" date="2011-11" db="EMBL/GenBank/DDBJ databases">
        <title>Complete sequence of Desulfosporosinus orientis DSM 765.</title>
        <authorList>
            <person name="Lucas S."/>
            <person name="Han J."/>
            <person name="Lapidus A."/>
            <person name="Cheng J.-F."/>
            <person name="Goodwin L."/>
            <person name="Pitluck S."/>
            <person name="Peters L."/>
            <person name="Ovchinnikova G."/>
            <person name="Teshima H."/>
            <person name="Detter J.C."/>
            <person name="Han C."/>
            <person name="Tapia R."/>
            <person name="Land M."/>
            <person name="Hauser L."/>
            <person name="Kyrpides N."/>
            <person name="Ivanova N."/>
            <person name="Pagani I."/>
            <person name="Pester M."/>
            <person name="Spring S."/>
            <person name="Ollivier B."/>
            <person name="Rattei T."/>
            <person name="Klenk H.-P."/>
            <person name="Wagner M."/>
            <person name="Loy A."/>
            <person name="Woyke T."/>
        </authorList>
    </citation>
    <scope>NUCLEOTIDE SEQUENCE [LARGE SCALE GENOMIC DNA]</scope>
    <source>
        <strain evidence="6">ATCC 19365 / DSM 765 / NCIMB 8382 / VKM B-1628</strain>
    </source>
</reference>
<accession>G7W6V6</accession>
<sequence length="372" mass="41129">MKKLLNICLLVVLIFMSTSCSQKEKSSERELNIPVLADAAWLKADGAFYNGVQLAVEEANTEYSGKGFKIITSVIDDKDLYETGVEMATKAAEDETVTAVFNLQNFDVSKTTADILAGNGKLVLFPYGAYDSLFTKDNPYVLNGIPAFSDLGKAMAEYAVKKGYKRIAIYHNGNQSQEELVTAFELDLLNTGTKVVDYVPSIASKNEFDNIYSRWQALNVDCVVISQYGLDRAFEVLKMLRSRDAKIAVIGEPIFDSANALAENKAIAEGMAVPSTLVIEDSQKLKEFKERYRKKYGKEADIWAVQGYDMLRLVVDTAVKLDTNDPAKIAAALHNQKGYQGIGRNIAFTKGGAMITDVKKLPILICRDGRFQ</sequence>
<dbReference type="Gene3D" id="3.40.50.2300">
    <property type="match status" value="2"/>
</dbReference>
<dbReference type="PANTHER" id="PTHR30483">
    <property type="entry name" value="LEUCINE-SPECIFIC-BINDING PROTEIN"/>
    <property type="match status" value="1"/>
</dbReference>
<dbReference type="PROSITE" id="PS51257">
    <property type="entry name" value="PROKAR_LIPOPROTEIN"/>
    <property type="match status" value="1"/>
</dbReference>
<dbReference type="OrthoDB" id="9783240at2"/>
<dbReference type="RefSeq" id="WP_014186046.1">
    <property type="nucleotide sequence ID" value="NC_016584.1"/>
</dbReference>
<evidence type="ECO:0000256" key="3">
    <source>
        <dbReference type="SAM" id="SignalP"/>
    </source>
</evidence>
<protein>
    <submittedName>
        <fullName evidence="5">ABC-type branched-chain amino acid transport system, periplasmic component</fullName>
    </submittedName>
</protein>
<dbReference type="SUPFAM" id="SSF53822">
    <property type="entry name" value="Periplasmic binding protein-like I"/>
    <property type="match status" value="1"/>
</dbReference>
<keyword evidence="2 3" id="KW-0732">Signal</keyword>
<dbReference type="PATRIC" id="fig|768706.3.peg.3815"/>
<dbReference type="KEGG" id="dor:Desor_3776"/>
<reference evidence="5 6" key="2">
    <citation type="journal article" date="2012" name="J. Bacteriol.">
        <title>Complete genome sequences of Desulfosporosinus orientis DSM765T, Desulfosporosinus youngiae DSM17734T, Desulfosporosinus meridiei DSM13257T, and Desulfosporosinus acidiphilus DSM22704T.</title>
        <authorList>
            <person name="Pester M."/>
            <person name="Brambilla E."/>
            <person name="Alazard D."/>
            <person name="Rattei T."/>
            <person name="Weinmaier T."/>
            <person name="Han J."/>
            <person name="Lucas S."/>
            <person name="Lapidus A."/>
            <person name="Cheng J.F."/>
            <person name="Goodwin L."/>
            <person name="Pitluck S."/>
            <person name="Peters L."/>
            <person name="Ovchinnikova G."/>
            <person name="Teshima H."/>
            <person name="Detter J.C."/>
            <person name="Han C.S."/>
            <person name="Tapia R."/>
            <person name="Land M.L."/>
            <person name="Hauser L."/>
            <person name="Kyrpides N.C."/>
            <person name="Ivanova N.N."/>
            <person name="Pagani I."/>
            <person name="Huntmann M."/>
            <person name="Wei C.L."/>
            <person name="Davenport K.W."/>
            <person name="Daligault H."/>
            <person name="Chain P.S."/>
            <person name="Chen A."/>
            <person name="Mavromatis K."/>
            <person name="Markowitz V."/>
            <person name="Szeto E."/>
            <person name="Mikhailova N."/>
            <person name="Pati A."/>
            <person name="Wagner M."/>
            <person name="Woyke T."/>
            <person name="Ollivier B."/>
            <person name="Klenk H.P."/>
            <person name="Spring S."/>
            <person name="Loy A."/>
        </authorList>
    </citation>
    <scope>NUCLEOTIDE SEQUENCE [LARGE SCALE GENOMIC DNA]</scope>
    <source>
        <strain evidence="6">ATCC 19365 / DSM 765 / NCIMB 8382 / VKM B-1628</strain>
    </source>
</reference>